<feature type="compositionally biased region" description="Basic and acidic residues" evidence="3">
    <location>
        <begin position="361"/>
        <end position="373"/>
    </location>
</feature>
<feature type="compositionally biased region" description="Acidic residues" evidence="3">
    <location>
        <begin position="503"/>
        <end position="512"/>
    </location>
</feature>
<protein>
    <recommendedName>
        <fullName evidence="2">Pre-mRNA-processing protein 45</fullName>
    </recommendedName>
</protein>
<evidence type="ECO:0000256" key="1">
    <source>
        <dbReference type="ARBA" id="ARBA00010197"/>
    </source>
</evidence>
<keyword evidence="4" id="KW-0812">Transmembrane</keyword>
<dbReference type="AlphaFoldDB" id="A0AAE0WWY4"/>
<sequence>MAVAGSRISLSSALPKPRYAGEDEELPTHTQQKGPRVVDAREIESQQLVVKRAGPPPYGQRPGWRPRNPEDFGDGGAFPEVAVAQYPLDMGRKGAPSTSNALAIQVDGEGKVKYDAIARRGHGVGRIVHASFKDLIPLRQRADAGDVNLEKPSEEEVQASKERTQKALQTLVDGTLAAQKPKNVKGTTRPEPTFVRYTPANQMGDNSKKQDRIMKIVQRQQDPMEPPKHKVKKIPRGPPSPPPPVMHSPPRKLTAEDQEAWRIPPPVSNWKNPKGYTVPLDKRLAADGRGLQDVTINDKFAQFSEALQTADRHAREEVQQRQRMQQRLAEREKEEKEEHLRLLAQKAREDREAAVSGRQSSARDGRSRSRSADSRSSYSSYSDRSDSRSRSRSRSPDDEKERRERERVRAERRQEAQRELRQKNMGNERRVQMMARQQNRDISEKVALGLAKPTQSKETMYDSRLFNQSSGFAAGFNEDQAYDKPLFAERDALNSIYRPSVGNDEDEDDGGETMDKIQGTKRFESLGRAPKEGFRGTETTEARSGPVQFERDRGGKPGGDDPFGVDAMIADVVKNTKSGKRGADDEEVGGGKGKRARVDDDDINRKPQAPPRTFDRAQQQVPPRELPEVQRTLRAANYDLSPDHYGAFKPKILAMITVATPIVAETSCLATTLLPRTPMAGLPYHSSAKLQRDVPPMPKWAIGLLGGLLSFGLVLAVLLYLINFPPRRRNRGWLRSHNRYARVSPHDDIEMSDSISTATTSAAEKQGKPRKRNKLSIDTSTTHQGLGIAVHGTETSPAVAISRERRQSYDEVKLAPRSQRSMSPARFAWEAVTAPIHSIKAFAPLVHLWHPKSSRPAKEYETSCGDPELESGTYTPTIASTYGTPLAPAATFPAQPPRGENILERLTERVEHAADKLGRMLSAQANGDPEEGLLLPVQIREREDVGMPGSAFRGVC</sequence>
<evidence type="ECO:0000313" key="6">
    <source>
        <dbReference type="EMBL" id="KAK3679902.1"/>
    </source>
</evidence>
<feature type="compositionally biased region" description="Pro residues" evidence="3">
    <location>
        <begin position="236"/>
        <end position="247"/>
    </location>
</feature>
<evidence type="ECO:0000256" key="2">
    <source>
        <dbReference type="ARBA" id="ARBA00022160"/>
    </source>
</evidence>
<feature type="domain" description="SKI-interacting protein SKIP SNW" evidence="5">
    <location>
        <begin position="194"/>
        <end position="351"/>
    </location>
</feature>
<evidence type="ECO:0000259" key="5">
    <source>
        <dbReference type="Pfam" id="PF02731"/>
    </source>
</evidence>
<keyword evidence="4" id="KW-1133">Transmembrane helix</keyword>
<feature type="region of interest" description="Disordered" evidence="3">
    <location>
        <begin position="310"/>
        <end position="442"/>
    </location>
</feature>
<evidence type="ECO:0000256" key="3">
    <source>
        <dbReference type="SAM" id="MobiDB-lite"/>
    </source>
</evidence>
<feature type="region of interest" description="Disordered" evidence="3">
    <location>
        <begin position="1"/>
        <end position="77"/>
    </location>
</feature>
<name>A0AAE0WWY4_9PEZI</name>
<feature type="transmembrane region" description="Helical" evidence="4">
    <location>
        <begin position="700"/>
        <end position="722"/>
    </location>
</feature>
<feature type="compositionally biased region" description="Basic and acidic residues" evidence="3">
    <location>
        <begin position="521"/>
        <end position="541"/>
    </location>
</feature>
<feature type="compositionally biased region" description="Basic and acidic residues" evidence="3">
    <location>
        <begin position="310"/>
        <end position="320"/>
    </location>
</feature>
<dbReference type="Proteomes" id="UP001274830">
    <property type="component" value="Unassembled WGS sequence"/>
</dbReference>
<comment type="caution">
    <text evidence="6">The sequence shown here is derived from an EMBL/GenBank/DDBJ whole genome shotgun (WGS) entry which is preliminary data.</text>
</comment>
<dbReference type="PANTHER" id="PTHR12096">
    <property type="entry name" value="NUCLEAR PROTEIN SKIP-RELATED"/>
    <property type="match status" value="1"/>
</dbReference>
<accession>A0AAE0WWY4</accession>
<dbReference type="Pfam" id="PF02731">
    <property type="entry name" value="SKIP_SNW"/>
    <property type="match status" value="1"/>
</dbReference>
<dbReference type="InterPro" id="IPR004015">
    <property type="entry name" value="SKI-int_prot_SKIP_SNW-dom"/>
</dbReference>
<proteinExistence type="inferred from homology"/>
<dbReference type="EMBL" id="JAUTXT010000001">
    <property type="protein sequence ID" value="KAK3679902.1"/>
    <property type="molecule type" value="Genomic_DNA"/>
</dbReference>
<feature type="region of interest" description="Disordered" evidence="3">
    <location>
        <begin position="172"/>
        <end position="255"/>
    </location>
</feature>
<gene>
    <name evidence="6" type="primary">PRP45</name>
    <name evidence="6" type="ORF">LTR78_000279</name>
</gene>
<reference evidence="6" key="1">
    <citation type="submission" date="2023-07" db="EMBL/GenBank/DDBJ databases">
        <title>Black Yeasts Isolated from many extreme environments.</title>
        <authorList>
            <person name="Coleine C."/>
            <person name="Stajich J.E."/>
            <person name="Selbmann L."/>
        </authorList>
    </citation>
    <scope>NUCLEOTIDE SEQUENCE</scope>
    <source>
        <strain evidence="6">CCFEE 5485</strain>
    </source>
</reference>
<dbReference type="RefSeq" id="XP_064699262.1">
    <property type="nucleotide sequence ID" value="XM_064832993.1"/>
</dbReference>
<dbReference type="InterPro" id="IPR017862">
    <property type="entry name" value="SKI-int_prot_SKIP"/>
</dbReference>
<evidence type="ECO:0000313" key="7">
    <source>
        <dbReference type="Proteomes" id="UP001274830"/>
    </source>
</evidence>
<keyword evidence="4" id="KW-0472">Membrane</keyword>
<feature type="region of interest" description="Disordered" evidence="3">
    <location>
        <begin position="497"/>
        <end position="624"/>
    </location>
</feature>
<feature type="compositionally biased region" description="Basic and acidic residues" evidence="3">
    <location>
        <begin position="328"/>
        <end position="353"/>
    </location>
</feature>
<feature type="region of interest" description="Disordered" evidence="3">
    <location>
        <begin position="756"/>
        <end position="777"/>
    </location>
</feature>
<organism evidence="6 7">
    <name type="scientific">Recurvomyces mirabilis</name>
    <dbReference type="NCBI Taxonomy" id="574656"/>
    <lineage>
        <taxon>Eukaryota</taxon>
        <taxon>Fungi</taxon>
        <taxon>Dikarya</taxon>
        <taxon>Ascomycota</taxon>
        <taxon>Pezizomycotina</taxon>
        <taxon>Dothideomycetes</taxon>
        <taxon>Dothideomycetidae</taxon>
        <taxon>Mycosphaerellales</taxon>
        <taxon>Teratosphaeriaceae</taxon>
        <taxon>Recurvomyces</taxon>
    </lineage>
</organism>
<dbReference type="GO" id="GO:0005681">
    <property type="term" value="C:spliceosomal complex"/>
    <property type="evidence" value="ECO:0007669"/>
    <property type="project" value="InterPro"/>
</dbReference>
<evidence type="ECO:0000256" key="4">
    <source>
        <dbReference type="SAM" id="Phobius"/>
    </source>
</evidence>
<dbReference type="GeneID" id="89957518"/>
<feature type="compositionally biased region" description="Basic and acidic residues" evidence="3">
    <location>
        <begin position="383"/>
        <end position="431"/>
    </location>
</feature>
<dbReference type="GO" id="GO:0000398">
    <property type="term" value="P:mRNA splicing, via spliceosome"/>
    <property type="evidence" value="ECO:0007669"/>
    <property type="project" value="InterPro"/>
</dbReference>
<feature type="compositionally biased region" description="Basic and acidic residues" evidence="3">
    <location>
        <begin position="549"/>
        <end position="559"/>
    </location>
</feature>
<comment type="similarity">
    <text evidence="1">Belongs to the SNW family.</text>
</comment>
<keyword evidence="7" id="KW-1185">Reference proteome</keyword>